<feature type="compositionally biased region" description="Polar residues" evidence="1">
    <location>
        <begin position="23"/>
        <end position="36"/>
    </location>
</feature>
<proteinExistence type="predicted"/>
<dbReference type="EMBL" id="JBHTIA010000012">
    <property type="protein sequence ID" value="MFD0766434.1"/>
    <property type="molecule type" value="Genomic_DNA"/>
</dbReference>
<comment type="caution">
    <text evidence="2">The sequence shown here is derived from an EMBL/GenBank/DDBJ whole genome shotgun (WGS) entry which is preliminary data.</text>
</comment>
<evidence type="ECO:0000256" key="1">
    <source>
        <dbReference type="SAM" id="MobiDB-lite"/>
    </source>
</evidence>
<reference evidence="3" key="1">
    <citation type="journal article" date="2019" name="Int. J. Syst. Evol. Microbiol.">
        <title>The Global Catalogue of Microorganisms (GCM) 10K type strain sequencing project: providing services to taxonomists for standard genome sequencing and annotation.</title>
        <authorList>
            <consortium name="The Broad Institute Genomics Platform"/>
            <consortium name="The Broad Institute Genome Sequencing Center for Infectious Disease"/>
            <person name="Wu L."/>
            <person name="Ma J."/>
        </authorList>
    </citation>
    <scope>NUCLEOTIDE SEQUENCE [LARGE SCALE GENOMIC DNA]</scope>
    <source>
        <strain evidence="3">CCUG 60742</strain>
    </source>
</reference>
<sequence>MKKLFIYLSVTIAICMVSCKGSSTNNNADSSKTDSGQAHVGGSTAADSSKLPVTPVETGGQDTSADGTTNTNPAKDTVNTRP</sequence>
<evidence type="ECO:0000313" key="2">
    <source>
        <dbReference type="EMBL" id="MFD0766434.1"/>
    </source>
</evidence>
<name>A0ABW2ZJZ2_9SPHI</name>
<dbReference type="Proteomes" id="UP001597073">
    <property type="component" value="Unassembled WGS sequence"/>
</dbReference>
<accession>A0ABW2ZJZ2</accession>
<organism evidence="2 3">
    <name type="scientific">Mucilaginibacter lutimaris</name>
    <dbReference type="NCBI Taxonomy" id="931629"/>
    <lineage>
        <taxon>Bacteria</taxon>
        <taxon>Pseudomonadati</taxon>
        <taxon>Bacteroidota</taxon>
        <taxon>Sphingobacteriia</taxon>
        <taxon>Sphingobacteriales</taxon>
        <taxon>Sphingobacteriaceae</taxon>
        <taxon>Mucilaginibacter</taxon>
    </lineage>
</organism>
<feature type="compositionally biased region" description="Polar residues" evidence="1">
    <location>
        <begin position="60"/>
        <end position="82"/>
    </location>
</feature>
<evidence type="ECO:0000313" key="3">
    <source>
        <dbReference type="Proteomes" id="UP001597073"/>
    </source>
</evidence>
<protein>
    <submittedName>
        <fullName evidence="2">Uncharacterized protein</fullName>
    </submittedName>
</protein>
<feature type="region of interest" description="Disordered" evidence="1">
    <location>
        <begin position="23"/>
        <end position="82"/>
    </location>
</feature>
<gene>
    <name evidence="2" type="ORF">ACFQZI_16345</name>
</gene>
<keyword evidence="3" id="KW-1185">Reference proteome</keyword>
<dbReference type="RefSeq" id="WP_377144340.1">
    <property type="nucleotide sequence ID" value="NZ_JBHTIA010000012.1"/>
</dbReference>